<dbReference type="InterPro" id="IPR039975">
    <property type="entry name" value="IFT52"/>
</dbReference>
<dbReference type="SUPFAM" id="SSF52317">
    <property type="entry name" value="Class I glutamine amidotransferase-like"/>
    <property type="match status" value="1"/>
</dbReference>
<feature type="compositionally biased region" description="Basic and acidic residues" evidence="1">
    <location>
        <begin position="346"/>
        <end position="363"/>
    </location>
</feature>
<dbReference type="EMBL" id="ACJA02000001">
    <property type="protein sequence ID" value="EFH96333.1"/>
    <property type="molecule type" value="Genomic_DNA"/>
</dbReference>
<feature type="compositionally biased region" description="Polar residues" evidence="1">
    <location>
        <begin position="402"/>
        <end position="411"/>
    </location>
</feature>
<evidence type="ECO:0000256" key="2">
    <source>
        <dbReference type="SAM" id="SignalP"/>
    </source>
</evidence>
<organism evidence="3">
    <name type="scientific">Staphylococcus aureus subsp. aureus MN8</name>
    <dbReference type="NCBI Taxonomy" id="548470"/>
    <lineage>
        <taxon>Bacteria</taxon>
        <taxon>Bacillati</taxon>
        <taxon>Bacillota</taxon>
        <taxon>Bacilli</taxon>
        <taxon>Bacillales</taxon>
        <taxon>Staphylococcaceae</taxon>
        <taxon>Staphylococcus</taxon>
    </lineage>
</organism>
<feature type="chain" id="PRO_5038354228" description="DNA-binding protein" evidence="2">
    <location>
        <begin position="24"/>
        <end position="514"/>
    </location>
</feature>
<dbReference type="HOGENOM" id="CLU_027800_0_0_9"/>
<dbReference type="InterPro" id="IPR029062">
    <property type="entry name" value="Class_I_gatase-like"/>
</dbReference>
<sequence length="514" mass="56128">MKNIYKSLTVSAIVATVSLSALPQSLAITHESQPTKQQQTVLFDRSHGQTAGAADWVSDGAFSDYADSIQKQGYDVKAIDGHSNITEASLKSSKIFVIPEANIPFKESEQAAIVNYVKQGGNVVFISDHYNADRNLNRIDSSEAMNGYRRGAYEDMSKGMNAEEKSSTAMQGVKSSDWLSTNFGVRFRYNALGDLNTSNIVSSKESFGITEGVKSVSMHAGSTLAITNPEKAKGIVYTPEQLPAKSKWSHAVDQGIYNGGGKAEGPYVAISKVGKGKAAFIGDSSLVEDSSPKYVREDNGEKKKTYDGFKEQDNGKLLNNITAWMSKDNDGKSLKASGLTLDTKTKLLDFERPERSTEPEKEPWSQPPSGYKWYDPTTFKAGSYGSEKGADPQPNTPDDHTPPNQTEKVSFDIPQNVSVNEPFEVTIHLKGFEANQTLENLRVGIYKEGGRQIGQFSSKDNDYNPPGYSTLPTVKADENGNATIKVNAKVLESMEGSKIRLKLGDKTLITTDFK</sequence>
<protein>
    <recommendedName>
        <fullName evidence="4">DNA-binding protein</fullName>
    </recommendedName>
</protein>
<reference evidence="3" key="1">
    <citation type="submission" date="2010-05" db="EMBL/GenBank/DDBJ databases">
        <authorList>
            <person name="Muzny D."/>
            <person name="Qin X."/>
            <person name="Buhay C."/>
            <person name="Dugan-Rocha S."/>
            <person name="Ding Y."/>
            <person name="Chen G."/>
            <person name="Hawes A."/>
            <person name="Holder M."/>
            <person name="Jhangiani S."/>
            <person name="Johnson A."/>
            <person name="Khan Z."/>
            <person name="Li Z."/>
            <person name="Liu W."/>
            <person name="Liu X."/>
            <person name="Perez L."/>
            <person name="Shen H."/>
            <person name="Wang Q."/>
            <person name="Watt J."/>
            <person name="Xi L."/>
            <person name="Xin Y."/>
            <person name="Zhou J."/>
            <person name="Deng J."/>
            <person name="Jiang H."/>
            <person name="Liu Y."/>
            <person name="Qu J."/>
            <person name="Song X.-Z."/>
            <person name="Zhang L."/>
            <person name="Villasana D."/>
            <person name="Johnson A."/>
            <person name="Liu J."/>
            <person name="Liyanage D."/>
            <person name="Lorensuhewa L."/>
            <person name="Robinson T."/>
            <person name="Song A."/>
            <person name="Song B.-B."/>
            <person name="Dinh H."/>
            <person name="Thornton R."/>
            <person name="Coyle M."/>
            <person name="Francisco L."/>
            <person name="Jackson L."/>
            <person name="Javaid M."/>
            <person name="Korchina V."/>
            <person name="Kovar C."/>
            <person name="Mata R."/>
            <person name="Mathew T."/>
            <person name="Ngo R."/>
            <person name="Nguyen L."/>
            <person name="Nguyen N."/>
            <person name="Okwuonu G."/>
            <person name="Ongeri F."/>
            <person name="Pham C."/>
            <person name="Simmons D."/>
            <person name="Wilczek-Boney K."/>
            <person name="Hale W."/>
            <person name="Jakkamsetti A."/>
            <person name="Pham P."/>
            <person name="Ruth R."/>
            <person name="San Lucas F."/>
            <person name="Warren J."/>
            <person name="Zhang J."/>
            <person name="Zhao Z."/>
            <person name="Zhou C."/>
            <person name="Zhu D."/>
            <person name="Lee S."/>
            <person name="Bess C."/>
            <person name="Blankenburg K."/>
            <person name="Forbes L."/>
            <person name="Fu Q."/>
            <person name="Gubbala S."/>
            <person name="Hirani K."/>
            <person name="Jayaseelan J.C."/>
            <person name="Lara F."/>
            <person name="Munidasa M."/>
            <person name="Palculict T."/>
            <person name="Patil S."/>
            <person name="Pu L.-L."/>
            <person name="Saada N."/>
            <person name="Tang L."/>
            <person name="Weissenberger G."/>
            <person name="Zhu Y."/>
            <person name="Hemphill L."/>
            <person name="Shang Y."/>
            <person name="Youmans B."/>
            <person name="Ayvaz T."/>
            <person name="Ross M."/>
            <person name="Santibanez J."/>
            <person name="Aqrawi P."/>
            <person name="Gross S."/>
            <person name="Joshi V."/>
            <person name="Fowler G."/>
            <person name="Nazareth L."/>
            <person name="Reid J."/>
            <person name="Worley K."/>
            <person name="Petrosino J."/>
            <person name="Highlander S."/>
            <person name="Gibbs R."/>
        </authorList>
    </citation>
    <scope>NUCLEOTIDE SEQUENCE [LARGE SCALE GENOMIC DNA]</scope>
    <source>
        <strain evidence="3">MN8</strain>
    </source>
</reference>
<feature type="signal peptide" evidence="2">
    <location>
        <begin position="1"/>
        <end position="23"/>
    </location>
</feature>
<dbReference type="AlphaFoldDB" id="A0A0E1XC29"/>
<evidence type="ECO:0000313" key="3">
    <source>
        <dbReference type="EMBL" id="EFH96333.1"/>
    </source>
</evidence>
<feature type="region of interest" description="Disordered" evidence="1">
    <location>
        <begin position="346"/>
        <end position="411"/>
    </location>
</feature>
<dbReference type="Proteomes" id="UP000003455">
    <property type="component" value="Chromosome"/>
</dbReference>
<evidence type="ECO:0008006" key="4">
    <source>
        <dbReference type="Google" id="ProtNLM"/>
    </source>
</evidence>
<dbReference type="PANTHER" id="PTHR12969:SF7">
    <property type="entry name" value="INTRAFLAGELLAR TRANSPORT PROTEIN 52 HOMOLOG"/>
    <property type="match status" value="1"/>
</dbReference>
<accession>A0A0E1XC29</accession>
<dbReference type="RefSeq" id="WP_000790531.1">
    <property type="nucleotide sequence ID" value="NZ_CM000952.1"/>
</dbReference>
<gene>
    <name evidence="3" type="ORF">HMPREF0769_10335</name>
</gene>
<evidence type="ECO:0000256" key="1">
    <source>
        <dbReference type="SAM" id="MobiDB-lite"/>
    </source>
</evidence>
<keyword evidence="2" id="KW-0732">Signal</keyword>
<comment type="caution">
    <text evidence="3">The sequence shown here is derived from an EMBL/GenBank/DDBJ whole genome shotgun (WGS) entry which is preliminary data.</text>
</comment>
<dbReference type="PANTHER" id="PTHR12969">
    <property type="entry name" value="NGD5/OSM-6/IFT52"/>
    <property type="match status" value="1"/>
</dbReference>
<name>A0A0E1XC29_STAAU</name>
<proteinExistence type="predicted"/>